<organism evidence="1 2">
    <name type="scientific">Paenisporosarcina macmurdoensis</name>
    <dbReference type="NCBI Taxonomy" id="212659"/>
    <lineage>
        <taxon>Bacteria</taxon>
        <taxon>Bacillati</taxon>
        <taxon>Bacillota</taxon>
        <taxon>Bacilli</taxon>
        <taxon>Bacillales</taxon>
        <taxon>Caryophanaceae</taxon>
        <taxon>Paenisporosarcina</taxon>
    </lineage>
</organism>
<keyword evidence="2" id="KW-1185">Reference proteome</keyword>
<sequence length="59" mass="7166">MLDKRSKNEQKLFERVFKRHVNTMDSEEWEKGGREITKVEKDVPNKCLNVHFANGEWFR</sequence>
<evidence type="ECO:0000313" key="2">
    <source>
        <dbReference type="Proteomes" id="UP001596170"/>
    </source>
</evidence>
<protein>
    <submittedName>
        <fullName evidence="1">Uncharacterized protein</fullName>
    </submittedName>
</protein>
<gene>
    <name evidence="1" type="ORF">ACFPYN_05415</name>
</gene>
<name>A0ABW1L6V9_9BACL</name>
<comment type="caution">
    <text evidence="1">The sequence shown here is derived from an EMBL/GenBank/DDBJ whole genome shotgun (WGS) entry which is preliminary data.</text>
</comment>
<dbReference type="EMBL" id="JBHSRI010000005">
    <property type="protein sequence ID" value="MFC6038892.1"/>
    <property type="molecule type" value="Genomic_DNA"/>
</dbReference>
<accession>A0ABW1L6V9</accession>
<evidence type="ECO:0000313" key="1">
    <source>
        <dbReference type="EMBL" id="MFC6038892.1"/>
    </source>
</evidence>
<reference evidence="2" key="1">
    <citation type="journal article" date="2019" name="Int. J. Syst. Evol. Microbiol.">
        <title>The Global Catalogue of Microorganisms (GCM) 10K type strain sequencing project: providing services to taxonomists for standard genome sequencing and annotation.</title>
        <authorList>
            <consortium name="The Broad Institute Genomics Platform"/>
            <consortium name="The Broad Institute Genome Sequencing Center for Infectious Disease"/>
            <person name="Wu L."/>
            <person name="Ma J."/>
        </authorList>
    </citation>
    <scope>NUCLEOTIDE SEQUENCE [LARGE SCALE GENOMIC DNA]</scope>
    <source>
        <strain evidence="2">CCUG 54527</strain>
    </source>
</reference>
<proteinExistence type="predicted"/>
<dbReference type="RefSeq" id="WP_377732994.1">
    <property type="nucleotide sequence ID" value="NZ_JBHSRI010000005.1"/>
</dbReference>
<dbReference type="Proteomes" id="UP001596170">
    <property type="component" value="Unassembled WGS sequence"/>
</dbReference>